<evidence type="ECO:0000313" key="2">
    <source>
        <dbReference type="EMBL" id="EQD52633.1"/>
    </source>
</evidence>
<accession>T1A6Z7</accession>
<feature type="domain" description="HTH bat-type" evidence="1">
    <location>
        <begin position="68"/>
        <end position="120"/>
    </location>
</feature>
<organism evidence="2">
    <name type="scientific">mine drainage metagenome</name>
    <dbReference type="NCBI Taxonomy" id="410659"/>
    <lineage>
        <taxon>unclassified sequences</taxon>
        <taxon>metagenomes</taxon>
        <taxon>ecological metagenomes</taxon>
    </lineage>
</organism>
<sequence length="126" mass="14174">TSPFIPIFRKLYLLRRFPFTIRAGEASWVVIASEQKIRQLLDQLSQRTPGVLLESVRHSEVTTGGEALTPRQAELLQRAMAAGYFDVPRKITLTRLAAQERMAVSSLSEALAIVEKKLLERWPPGS</sequence>
<dbReference type="PANTHER" id="PTHR34236">
    <property type="entry name" value="DIMETHYL SULFOXIDE REDUCTASE TRANSCRIPTIONAL ACTIVATOR"/>
    <property type="match status" value="1"/>
</dbReference>
<reference evidence="2" key="1">
    <citation type="submission" date="2013-08" db="EMBL/GenBank/DDBJ databases">
        <authorList>
            <person name="Mendez C."/>
            <person name="Richter M."/>
            <person name="Ferrer M."/>
            <person name="Sanchez J."/>
        </authorList>
    </citation>
    <scope>NUCLEOTIDE SEQUENCE</scope>
</reference>
<gene>
    <name evidence="2" type="ORF">B1B_10639</name>
</gene>
<dbReference type="Pfam" id="PF04967">
    <property type="entry name" value="HTH_10"/>
    <property type="match status" value="1"/>
</dbReference>
<dbReference type="InterPro" id="IPR007050">
    <property type="entry name" value="HTH_bacterioopsin"/>
</dbReference>
<proteinExistence type="predicted"/>
<protein>
    <submittedName>
        <fullName evidence="2">Bacterio-opsin activator, HTH domain protein</fullName>
    </submittedName>
</protein>
<feature type="non-terminal residue" evidence="2">
    <location>
        <position position="1"/>
    </location>
</feature>
<reference evidence="2" key="2">
    <citation type="journal article" date="2014" name="ISME J.">
        <title>Microbial stratification in low pH oxic and suboxic macroscopic growths along an acid mine drainage.</title>
        <authorList>
            <person name="Mendez-Garcia C."/>
            <person name="Mesa V."/>
            <person name="Sprenger R.R."/>
            <person name="Richter M."/>
            <person name="Diez M.S."/>
            <person name="Solano J."/>
            <person name="Bargiela R."/>
            <person name="Golyshina O.V."/>
            <person name="Manteca A."/>
            <person name="Ramos J.L."/>
            <person name="Gallego J.R."/>
            <person name="Llorente I."/>
            <person name="Martins Dos Santos V.A."/>
            <person name="Jensen O.N."/>
            <person name="Pelaez A.I."/>
            <person name="Sanchez J."/>
            <person name="Ferrer M."/>
        </authorList>
    </citation>
    <scope>NUCLEOTIDE SEQUENCE</scope>
</reference>
<dbReference type="EMBL" id="AUZY01006929">
    <property type="protein sequence ID" value="EQD52633.1"/>
    <property type="molecule type" value="Genomic_DNA"/>
</dbReference>
<dbReference type="PANTHER" id="PTHR34236:SF1">
    <property type="entry name" value="DIMETHYL SULFOXIDE REDUCTASE TRANSCRIPTIONAL ACTIVATOR"/>
    <property type="match status" value="1"/>
</dbReference>
<dbReference type="AlphaFoldDB" id="T1A6Z7"/>
<name>T1A6Z7_9ZZZZ</name>
<evidence type="ECO:0000259" key="1">
    <source>
        <dbReference type="Pfam" id="PF04967"/>
    </source>
</evidence>
<comment type="caution">
    <text evidence="2">The sequence shown here is derived from an EMBL/GenBank/DDBJ whole genome shotgun (WGS) entry which is preliminary data.</text>
</comment>